<evidence type="ECO:0000256" key="1">
    <source>
        <dbReference type="SAM" id="MobiDB-lite"/>
    </source>
</evidence>
<feature type="compositionally biased region" description="Pro residues" evidence="1">
    <location>
        <begin position="777"/>
        <end position="786"/>
    </location>
</feature>
<dbReference type="InterPro" id="IPR046784">
    <property type="entry name" value="Eap1"/>
</dbReference>
<feature type="region of interest" description="Disordered" evidence="1">
    <location>
        <begin position="592"/>
        <end position="627"/>
    </location>
</feature>
<feature type="region of interest" description="Disordered" evidence="1">
    <location>
        <begin position="354"/>
        <end position="548"/>
    </location>
</feature>
<dbReference type="EMBL" id="ML994624">
    <property type="protein sequence ID" value="KAF2188315.1"/>
    <property type="molecule type" value="Genomic_DNA"/>
</dbReference>
<reference evidence="2" key="1">
    <citation type="journal article" date="2020" name="Stud. Mycol.">
        <title>101 Dothideomycetes genomes: a test case for predicting lifestyles and emergence of pathogens.</title>
        <authorList>
            <person name="Haridas S."/>
            <person name="Albert R."/>
            <person name="Binder M."/>
            <person name="Bloem J."/>
            <person name="Labutti K."/>
            <person name="Salamov A."/>
            <person name="Andreopoulos B."/>
            <person name="Baker S."/>
            <person name="Barry K."/>
            <person name="Bills G."/>
            <person name="Bluhm B."/>
            <person name="Cannon C."/>
            <person name="Castanera R."/>
            <person name="Culley D."/>
            <person name="Daum C."/>
            <person name="Ezra D."/>
            <person name="Gonzalez J."/>
            <person name="Henrissat B."/>
            <person name="Kuo A."/>
            <person name="Liang C."/>
            <person name="Lipzen A."/>
            <person name="Lutzoni F."/>
            <person name="Magnuson J."/>
            <person name="Mondo S."/>
            <person name="Nolan M."/>
            <person name="Ohm R."/>
            <person name="Pangilinan J."/>
            <person name="Park H.-J."/>
            <person name="Ramirez L."/>
            <person name="Alfaro M."/>
            <person name="Sun H."/>
            <person name="Tritt A."/>
            <person name="Yoshinaga Y."/>
            <person name="Zwiers L.-H."/>
            <person name="Turgeon B."/>
            <person name="Goodwin S."/>
            <person name="Spatafora J."/>
            <person name="Crous P."/>
            <person name="Grigoriev I."/>
        </authorList>
    </citation>
    <scope>NUCLEOTIDE SEQUENCE</scope>
    <source>
        <strain evidence="2">CBS 207.26</strain>
    </source>
</reference>
<accession>A0A6A6EB73</accession>
<organism evidence="2 3">
    <name type="scientific">Zopfia rhizophila CBS 207.26</name>
    <dbReference type="NCBI Taxonomy" id="1314779"/>
    <lineage>
        <taxon>Eukaryota</taxon>
        <taxon>Fungi</taxon>
        <taxon>Dikarya</taxon>
        <taxon>Ascomycota</taxon>
        <taxon>Pezizomycotina</taxon>
        <taxon>Dothideomycetes</taxon>
        <taxon>Dothideomycetes incertae sedis</taxon>
        <taxon>Zopfiaceae</taxon>
        <taxon>Zopfia</taxon>
    </lineage>
</organism>
<evidence type="ECO:0000313" key="3">
    <source>
        <dbReference type="Proteomes" id="UP000800200"/>
    </source>
</evidence>
<protein>
    <submittedName>
        <fullName evidence="2">Uncharacterized protein</fullName>
    </submittedName>
</protein>
<feature type="compositionally biased region" description="Basic and acidic residues" evidence="1">
    <location>
        <begin position="174"/>
        <end position="199"/>
    </location>
</feature>
<dbReference type="Pfam" id="PF20566">
    <property type="entry name" value="Eap1"/>
    <property type="match status" value="1"/>
</dbReference>
<keyword evidence="3" id="KW-1185">Reference proteome</keyword>
<feature type="compositionally biased region" description="Gly residues" evidence="1">
    <location>
        <begin position="836"/>
        <end position="846"/>
    </location>
</feature>
<sequence length="856" mass="94602">MGGPSYTVEQLQYLRNSPLVQKPDGLPSIEQWMDLPADQNNNNNNNRRPRSGIMRDGDTPSIGENRSERPLLINAGMGHFGRRSSTQPEDTVLGPPKLSFTSASRTAKSAEHSEKRTITSLEGDQFGDRFPTRERWTRDRDNDRNRDKPPYTNGRRTTREDGEGWTNVKSRKSLGQDDLDRGFGRSGDRDRDRHQKDGDTDNADGTMRRTGMGKFESRWGRRDDTGAKEGDGSRFGSAQGGWRERERDRERDRDRDWNRNANKVEEDPEWMDSPVGTEKKQAHTQEDFQRWKERMKAKDTPAEEKEEPKEVLASSVEPPVPTTIAFAPATSKPATPMGLDGDMGKLFGVWGKEKAPDAGTAESTAPSKAKAKQSKFAKMFSKGPEEPPKPTQAPLPTPASPEPGTNGSNEEDKEGFQRILQMLGGASISATQSSQQGITIPANGTRQGGVPLEFQHQSPPDEPPESMTPRQQSSRTLEQHTILENILAPRPSGPESRPSQVMFNAVSPEPESGVEQFRPPRPESNRPGDEFPIQQPPSRNNSAQGTLNLHAILNGRTREDTNRETKQRERDFLLTLMQQPSRATPPQLLNQNMARPPPENQNLPPFFDTNAPRPQGQPKGRGMPPGFMDDPRIFAENEMMMRRDAERREASLREMREAQLREASMQQQETLRKSNPRLPPGIFHDEPPMASLQRRNTAGEIPRQMTNMGIPSQPVPDIPPYLRGGPGMPQPPQDRNIAPPPGFGGPAGMRQPPGFGGPQGGPPQQIGPFSTGNTPLGHPPGMPPPRGMGGMFPNQGPQGPPQGYFPPPGFAPPMGMRGGVEDPRMMMGRPDFEQFGGPGQSGGPRGQVGRPPGMPY</sequence>
<gene>
    <name evidence="2" type="ORF">K469DRAFT_93732</name>
</gene>
<feature type="compositionally biased region" description="Basic and acidic residues" evidence="1">
    <location>
        <begin position="108"/>
        <end position="117"/>
    </location>
</feature>
<feature type="region of interest" description="Disordered" evidence="1">
    <location>
        <begin position="25"/>
        <end position="339"/>
    </location>
</feature>
<dbReference type="Proteomes" id="UP000800200">
    <property type="component" value="Unassembled WGS sequence"/>
</dbReference>
<feature type="compositionally biased region" description="Basic and acidic residues" evidence="1">
    <location>
        <begin position="126"/>
        <end position="149"/>
    </location>
</feature>
<evidence type="ECO:0000313" key="2">
    <source>
        <dbReference type="EMBL" id="KAF2188315.1"/>
    </source>
</evidence>
<feature type="compositionally biased region" description="Pro residues" evidence="1">
    <location>
        <begin position="798"/>
        <end position="811"/>
    </location>
</feature>
<feature type="compositionally biased region" description="Basic and acidic residues" evidence="1">
    <location>
        <begin position="215"/>
        <end position="232"/>
    </location>
</feature>
<feature type="compositionally biased region" description="Basic and acidic residues" evidence="1">
    <location>
        <begin position="242"/>
        <end position="265"/>
    </location>
</feature>
<feature type="compositionally biased region" description="Polar residues" evidence="1">
    <location>
        <begin position="536"/>
        <end position="547"/>
    </location>
</feature>
<feature type="region of interest" description="Disordered" evidence="1">
    <location>
        <begin position="667"/>
        <end position="688"/>
    </location>
</feature>
<feature type="compositionally biased region" description="Pro residues" evidence="1">
    <location>
        <begin position="728"/>
        <end position="743"/>
    </location>
</feature>
<name>A0A6A6EB73_9PEZI</name>
<feature type="compositionally biased region" description="Basic and acidic residues" evidence="1">
    <location>
        <begin position="277"/>
        <end position="310"/>
    </location>
</feature>
<proteinExistence type="predicted"/>
<feature type="compositionally biased region" description="Pro residues" evidence="1">
    <location>
        <begin position="389"/>
        <end position="401"/>
    </location>
</feature>
<feature type="compositionally biased region" description="Polar residues" evidence="1">
    <location>
        <begin position="428"/>
        <end position="445"/>
    </location>
</feature>
<feature type="region of interest" description="Disordered" evidence="1">
    <location>
        <begin position="722"/>
        <end position="856"/>
    </location>
</feature>
<dbReference type="OrthoDB" id="2504266at2759"/>
<feature type="compositionally biased region" description="Low complexity" evidence="1">
    <location>
        <begin position="847"/>
        <end position="856"/>
    </location>
</feature>
<feature type="compositionally biased region" description="Basic and acidic residues" evidence="1">
    <location>
        <begin position="518"/>
        <end position="529"/>
    </location>
</feature>
<dbReference type="AlphaFoldDB" id="A0A6A6EB73"/>